<dbReference type="Proteomes" id="UP001359559">
    <property type="component" value="Unassembled WGS sequence"/>
</dbReference>
<sequence length="147" mass="16602">MKVKKRRGVACGFKRRTFIREANEPRGGIQIWKIVLDSTRSVLTSQLLILSTSYPSMPLQCATSRGPYISRGTPSHSHLHFVHLSTSQNNIFSPTLSLSLSLPLLLALRFAISLPVKCFFHGKFFLNRIGTEKKKNLIELKSFETNV</sequence>
<protein>
    <submittedName>
        <fullName evidence="1">Uncharacterized protein</fullName>
    </submittedName>
</protein>
<dbReference type="EMBL" id="JAYKXN010000008">
    <property type="protein sequence ID" value="KAK7262384.1"/>
    <property type="molecule type" value="Genomic_DNA"/>
</dbReference>
<comment type="caution">
    <text evidence="1">The sequence shown here is derived from an EMBL/GenBank/DDBJ whole genome shotgun (WGS) entry which is preliminary data.</text>
</comment>
<evidence type="ECO:0000313" key="1">
    <source>
        <dbReference type="EMBL" id="KAK7262384.1"/>
    </source>
</evidence>
<gene>
    <name evidence="1" type="ORF">RJT34_29956</name>
</gene>
<dbReference type="AlphaFoldDB" id="A0AAN9ESJ8"/>
<name>A0AAN9ESJ8_CLITE</name>
<accession>A0AAN9ESJ8</accession>
<reference evidence="1 2" key="1">
    <citation type="submission" date="2024-01" db="EMBL/GenBank/DDBJ databases">
        <title>The genomes of 5 underutilized Papilionoideae crops provide insights into root nodulation and disease resistance.</title>
        <authorList>
            <person name="Yuan L."/>
        </authorList>
    </citation>
    <scope>NUCLEOTIDE SEQUENCE [LARGE SCALE GENOMIC DNA]</scope>
    <source>
        <strain evidence="1">LY-2023</strain>
        <tissue evidence="1">Leaf</tissue>
    </source>
</reference>
<keyword evidence="2" id="KW-1185">Reference proteome</keyword>
<proteinExistence type="predicted"/>
<evidence type="ECO:0000313" key="2">
    <source>
        <dbReference type="Proteomes" id="UP001359559"/>
    </source>
</evidence>
<organism evidence="1 2">
    <name type="scientific">Clitoria ternatea</name>
    <name type="common">Butterfly pea</name>
    <dbReference type="NCBI Taxonomy" id="43366"/>
    <lineage>
        <taxon>Eukaryota</taxon>
        <taxon>Viridiplantae</taxon>
        <taxon>Streptophyta</taxon>
        <taxon>Embryophyta</taxon>
        <taxon>Tracheophyta</taxon>
        <taxon>Spermatophyta</taxon>
        <taxon>Magnoliopsida</taxon>
        <taxon>eudicotyledons</taxon>
        <taxon>Gunneridae</taxon>
        <taxon>Pentapetalae</taxon>
        <taxon>rosids</taxon>
        <taxon>fabids</taxon>
        <taxon>Fabales</taxon>
        <taxon>Fabaceae</taxon>
        <taxon>Papilionoideae</taxon>
        <taxon>50 kb inversion clade</taxon>
        <taxon>NPAAA clade</taxon>
        <taxon>indigoferoid/millettioid clade</taxon>
        <taxon>Phaseoleae</taxon>
        <taxon>Clitoria</taxon>
    </lineage>
</organism>